<evidence type="ECO:0000313" key="2">
    <source>
        <dbReference type="EMBL" id="OCH90788.1"/>
    </source>
</evidence>
<feature type="compositionally biased region" description="Basic residues" evidence="1">
    <location>
        <begin position="13"/>
        <end position="24"/>
    </location>
</feature>
<name>A0A8E2AUX8_9APHY</name>
<dbReference type="EMBL" id="KV722398">
    <property type="protein sequence ID" value="OCH90788.1"/>
    <property type="molecule type" value="Genomic_DNA"/>
</dbReference>
<evidence type="ECO:0000256" key="1">
    <source>
        <dbReference type="SAM" id="MobiDB-lite"/>
    </source>
</evidence>
<keyword evidence="3" id="KW-1185">Reference proteome</keyword>
<evidence type="ECO:0000313" key="3">
    <source>
        <dbReference type="Proteomes" id="UP000250043"/>
    </source>
</evidence>
<feature type="non-terminal residue" evidence="2">
    <location>
        <position position="100"/>
    </location>
</feature>
<feature type="compositionally biased region" description="Polar residues" evidence="1">
    <location>
        <begin position="86"/>
        <end position="100"/>
    </location>
</feature>
<dbReference type="Proteomes" id="UP000250043">
    <property type="component" value="Unassembled WGS sequence"/>
</dbReference>
<feature type="compositionally biased region" description="Low complexity" evidence="1">
    <location>
        <begin position="35"/>
        <end position="52"/>
    </location>
</feature>
<organism evidence="2 3">
    <name type="scientific">Obba rivulosa</name>
    <dbReference type="NCBI Taxonomy" id="1052685"/>
    <lineage>
        <taxon>Eukaryota</taxon>
        <taxon>Fungi</taxon>
        <taxon>Dikarya</taxon>
        <taxon>Basidiomycota</taxon>
        <taxon>Agaricomycotina</taxon>
        <taxon>Agaricomycetes</taxon>
        <taxon>Polyporales</taxon>
        <taxon>Gelatoporiaceae</taxon>
        <taxon>Obba</taxon>
    </lineage>
</organism>
<gene>
    <name evidence="2" type="ORF">OBBRIDRAFT_825761</name>
</gene>
<proteinExistence type="predicted"/>
<accession>A0A8E2AUX8</accession>
<reference evidence="2 3" key="1">
    <citation type="submission" date="2016-07" db="EMBL/GenBank/DDBJ databases">
        <title>Draft genome of the white-rot fungus Obba rivulosa 3A-2.</title>
        <authorList>
            <consortium name="DOE Joint Genome Institute"/>
            <person name="Miettinen O."/>
            <person name="Riley R."/>
            <person name="Acob R."/>
            <person name="Barry K."/>
            <person name="Cullen D."/>
            <person name="De Vries R."/>
            <person name="Hainaut M."/>
            <person name="Hatakka A."/>
            <person name="Henrissat B."/>
            <person name="Hilden K."/>
            <person name="Kuo R."/>
            <person name="Labutti K."/>
            <person name="Lipzen A."/>
            <person name="Makela M.R."/>
            <person name="Sandor L."/>
            <person name="Spatafora J.W."/>
            <person name="Grigoriev I.V."/>
            <person name="Hibbett D.S."/>
        </authorList>
    </citation>
    <scope>NUCLEOTIDE SEQUENCE [LARGE SCALE GENOMIC DNA]</scope>
    <source>
        <strain evidence="2 3">3A-2</strain>
    </source>
</reference>
<feature type="region of interest" description="Disordered" evidence="1">
    <location>
        <begin position="1"/>
        <end position="100"/>
    </location>
</feature>
<protein>
    <submittedName>
        <fullName evidence="2">Uncharacterized protein</fullName>
    </submittedName>
</protein>
<dbReference type="AlphaFoldDB" id="A0A8E2AUX8"/>
<sequence length="100" mass="10527">MDSPTPKSATGAKSRRRKASRRRTYPQAHTDESSLSHSLSSSATSQPSQSAPQIGEVAADITAEDSSEDVQRRTFSGSEAKDHNPTPLSSGSGNPSAIDK</sequence>